<evidence type="ECO:0000313" key="1">
    <source>
        <dbReference type="EMBL" id="KAF9593102.1"/>
    </source>
</evidence>
<sequence>MSSLCIRTDAANFMVYEWLHMCLNIKKSPDIDNLCSPMLFCAIMHAIWKARNNKMFNGGTTSQQSILQQAYRVCQYWIVAFIEPDSGNEDSDSGDGASLSSYQSWVKPPPGWCKINFDASFHSDCAHTNIAVVGRNSEGEFLGGKVGRVRANSPGEAEALVAELAVDFALQK</sequence>
<evidence type="ECO:0000313" key="2">
    <source>
        <dbReference type="Proteomes" id="UP000631114"/>
    </source>
</evidence>
<name>A0A835H7F7_9MAGN</name>
<dbReference type="OrthoDB" id="1430869at2759"/>
<keyword evidence="2" id="KW-1185">Reference proteome</keyword>
<protein>
    <recommendedName>
        <fullName evidence="3">RNase H type-1 domain-containing protein</fullName>
    </recommendedName>
</protein>
<accession>A0A835H7F7</accession>
<dbReference type="PANTHER" id="PTHR47074:SF11">
    <property type="entry name" value="REVERSE TRANSCRIPTASE-LIKE PROTEIN"/>
    <property type="match status" value="1"/>
</dbReference>
<dbReference type="AlphaFoldDB" id="A0A835H7F7"/>
<organism evidence="1 2">
    <name type="scientific">Coptis chinensis</name>
    <dbReference type="NCBI Taxonomy" id="261450"/>
    <lineage>
        <taxon>Eukaryota</taxon>
        <taxon>Viridiplantae</taxon>
        <taxon>Streptophyta</taxon>
        <taxon>Embryophyta</taxon>
        <taxon>Tracheophyta</taxon>
        <taxon>Spermatophyta</taxon>
        <taxon>Magnoliopsida</taxon>
        <taxon>Ranunculales</taxon>
        <taxon>Ranunculaceae</taxon>
        <taxon>Coptidoideae</taxon>
        <taxon>Coptis</taxon>
    </lineage>
</organism>
<evidence type="ECO:0008006" key="3">
    <source>
        <dbReference type="Google" id="ProtNLM"/>
    </source>
</evidence>
<dbReference type="Proteomes" id="UP000631114">
    <property type="component" value="Unassembled WGS sequence"/>
</dbReference>
<reference evidence="1 2" key="1">
    <citation type="submission" date="2020-10" db="EMBL/GenBank/DDBJ databases">
        <title>The Coptis chinensis genome and diversification of protoberbering-type alkaloids.</title>
        <authorList>
            <person name="Wang B."/>
            <person name="Shu S."/>
            <person name="Song C."/>
            <person name="Liu Y."/>
        </authorList>
    </citation>
    <scope>NUCLEOTIDE SEQUENCE [LARGE SCALE GENOMIC DNA]</scope>
    <source>
        <strain evidence="1">HL-2020</strain>
        <tissue evidence="1">Leaf</tissue>
    </source>
</reference>
<dbReference type="EMBL" id="JADFTS010000008">
    <property type="protein sequence ID" value="KAF9593102.1"/>
    <property type="molecule type" value="Genomic_DNA"/>
</dbReference>
<gene>
    <name evidence="1" type="ORF">IFM89_020166</name>
</gene>
<comment type="caution">
    <text evidence="1">The sequence shown here is derived from an EMBL/GenBank/DDBJ whole genome shotgun (WGS) entry which is preliminary data.</text>
</comment>
<dbReference type="InterPro" id="IPR052929">
    <property type="entry name" value="RNase_H-like_EbsB-rel"/>
</dbReference>
<dbReference type="PANTHER" id="PTHR47074">
    <property type="entry name" value="BNAC02G40300D PROTEIN"/>
    <property type="match status" value="1"/>
</dbReference>
<proteinExistence type="predicted"/>